<dbReference type="PANTHER" id="PTHR33204">
    <property type="entry name" value="TRANSCRIPTIONAL REGULATOR, MARR FAMILY"/>
    <property type="match status" value="1"/>
</dbReference>
<dbReference type="PANTHER" id="PTHR33204:SF18">
    <property type="entry name" value="TRANSCRIPTIONAL REGULATORY PROTEIN"/>
    <property type="match status" value="1"/>
</dbReference>
<dbReference type="Proteomes" id="UP001216907">
    <property type="component" value="Unassembled WGS sequence"/>
</dbReference>
<feature type="region of interest" description="Disordered" evidence="4">
    <location>
        <begin position="1"/>
        <end position="23"/>
    </location>
</feature>
<keyword evidence="2" id="KW-0238">DNA-binding</keyword>
<comment type="caution">
    <text evidence="6">The sequence shown here is derived from an EMBL/GenBank/DDBJ whole genome shotgun (WGS) entry which is preliminary data.</text>
</comment>
<evidence type="ECO:0000313" key="6">
    <source>
        <dbReference type="EMBL" id="MDG3005552.1"/>
    </source>
</evidence>
<dbReference type="PROSITE" id="PS51118">
    <property type="entry name" value="HTH_HXLR"/>
    <property type="match status" value="1"/>
</dbReference>
<dbReference type="Pfam" id="PF01638">
    <property type="entry name" value="HxlR"/>
    <property type="match status" value="1"/>
</dbReference>
<evidence type="ECO:0000313" key="7">
    <source>
        <dbReference type="Proteomes" id="UP001216907"/>
    </source>
</evidence>
<evidence type="ECO:0000256" key="1">
    <source>
        <dbReference type="ARBA" id="ARBA00023015"/>
    </source>
</evidence>
<dbReference type="InterPro" id="IPR002577">
    <property type="entry name" value="HTH_HxlR"/>
</dbReference>
<keyword evidence="1" id="KW-0805">Transcription regulation</keyword>
<dbReference type="InterPro" id="IPR036388">
    <property type="entry name" value="WH-like_DNA-bd_sf"/>
</dbReference>
<proteinExistence type="predicted"/>
<gene>
    <name evidence="6" type="ORF">PZE19_17330</name>
</gene>
<keyword evidence="7" id="KW-1185">Reference proteome</keyword>
<dbReference type="InterPro" id="IPR036390">
    <property type="entry name" value="WH_DNA-bd_sf"/>
</dbReference>
<dbReference type="RefSeq" id="WP_277861883.1">
    <property type="nucleotide sequence ID" value="NZ_JARRAG010000002.1"/>
</dbReference>
<name>A0ABT6FDD4_9BACT</name>
<evidence type="ECO:0000256" key="2">
    <source>
        <dbReference type="ARBA" id="ARBA00023125"/>
    </source>
</evidence>
<keyword evidence="3" id="KW-0804">Transcription</keyword>
<feature type="domain" description="HTH hxlR-type" evidence="5">
    <location>
        <begin position="27"/>
        <end position="127"/>
    </location>
</feature>
<accession>A0ABT6FDD4</accession>
<protein>
    <submittedName>
        <fullName evidence="6">Helix-turn-helix domain-containing protein</fullName>
    </submittedName>
</protein>
<evidence type="ECO:0000256" key="3">
    <source>
        <dbReference type="ARBA" id="ARBA00023163"/>
    </source>
</evidence>
<organism evidence="6 7">
    <name type="scientific">Paludisphaera mucosa</name>
    <dbReference type="NCBI Taxonomy" id="3030827"/>
    <lineage>
        <taxon>Bacteria</taxon>
        <taxon>Pseudomonadati</taxon>
        <taxon>Planctomycetota</taxon>
        <taxon>Planctomycetia</taxon>
        <taxon>Isosphaerales</taxon>
        <taxon>Isosphaeraceae</taxon>
        <taxon>Paludisphaera</taxon>
    </lineage>
</organism>
<dbReference type="Gene3D" id="1.10.10.10">
    <property type="entry name" value="Winged helix-like DNA-binding domain superfamily/Winged helix DNA-binding domain"/>
    <property type="match status" value="1"/>
</dbReference>
<reference evidence="6 7" key="1">
    <citation type="submission" date="2023-03" db="EMBL/GenBank/DDBJ databases">
        <title>Paludisphaera mucosa sp. nov. a novel planctomycete from northern fen.</title>
        <authorList>
            <person name="Ivanova A."/>
        </authorList>
    </citation>
    <scope>NUCLEOTIDE SEQUENCE [LARGE SCALE GENOMIC DNA]</scope>
    <source>
        <strain evidence="6 7">Pla2</strain>
    </source>
</reference>
<dbReference type="SUPFAM" id="SSF46785">
    <property type="entry name" value="Winged helix' DNA-binding domain"/>
    <property type="match status" value="1"/>
</dbReference>
<evidence type="ECO:0000259" key="5">
    <source>
        <dbReference type="PROSITE" id="PS51118"/>
    </source>
</evidence>
<dbReference type="EMBL" id="JARRAG010000002">
    <property type="protein sequence ID" value="MDG3005552.1"/>
    <property type="molecule type" value="Genomic_DNA"/>
</dbReference>
<sequence>MTPTTPPRPTPAEQTAPSGEAAAPTACPAAFAMELVAHKWTIHILFALHRADAPIRFRKLQRETAPITQKELTKRLRELERSGLVARRIFAEVPPRVEYRLTDLGRTLMPALVGLHRWAEQHGGEVVDHWRRAERESG</sequence>
<evidence type="ECO:0000256" key="4">
    <source>
        <dbReference type="SAM" id="MobiDB-lite"/>
    </source>
</evidence>
<feature type="compositionally biased region" description="Pro residues" evidence="4">
    <location>
        <begin position="1"/>
        <end position="10"/>
    </location>
</feature>